<evidence type="ECO:0000313" key="2">
    <source>
        <dbReference type="EMBL" id="NMO16897.1"/>
    </source>
</evidence>
<proteinExistence type="predicted"/>
<dbReference type="SUPFAM" id="SSF53756">
    <property type="entry name" value="UDP-Glycosyltransferase/glycogen phosphorylase"/>
    <property type="match status" value="1"/>
</dbReference>
<dbReference type="Pfam" id="PF13524">
    <property type="entry name" value="Glyco_trans_1_2"/>
    <property type="match status" value="1"/>
</dbReference>
<comment type="caution">
    <text evidence="2">The sequence shown here is derived from an EMBL/GenBank/DDBJ whole genome shotgun (WGS) entry which is preliminary data.</text>
</comment>
<feature type="domain" description="Spore protein YkvP/CgeB glycosyl transferase-like" evidence="1">
    <location>
        <begin position="199"/>
        <end position="348"/>
    </location>
</feature>
<dbReference type="EMBL" id="JABBJJ010000081">
    <property type="protein sequence ID" value="NMO16897.1"/>
    <property type="molecule type" value="Genomic_DNA"/>
</dbReference>
<keyword evidence="3" id="KW-1185">Reference proteome</keyword>
<name>A0A848LDW8_9BACT</name>
<reference evidence="2 3" key="1">
    <citation type="submission" date="2020-04" db="EMBL/GenBank/DDBJ databases">
        <title>Draft genome of Pyxidicoccus fallax type strain.</title>
        <authorList>
            <person name="Whitworth D.E."/>
        </authorList>
    </citation>
    <scope>NUCLEOTIDE SEQUENCE [LARGE SCALE GENOMIC DNA]</scope>
    <source>
        <strain evidence="2 3">DSM 14698</strain>
    </source>
</reference>
<dbReference type="Gene3D" id="3.40.50.2000">
    <property type="entry name" value="Glycogen Phosphorylase B"/>
    <property type="match status" value="1"/>
</dbReference>
<accession>A0A848LDW8</accession>
<dbReference type="GO" id="GO:0016740">
    <property type="term" value="F:transferase activity"/>
    <property type="evidence" value="ECO:0007669"/>
    <property type="project" value="UniProtKB-KW"/>
</dbReference>
<dbReference type="AlphaFoldDB" id="A0A848LDW8"/>
<organism evidence="2 3">
    <name type="scientific">Pyxidicoccus fallax</name>
    <dbReference type="NCBI Taxonomy" id="394095"/>
    <lineage>
        <taxon>Bacteria</taxon>
        <taxon>Pseudomonadati</taxon>
        <taxon>Myxococcota</taxon>
        <taxon>Myxococcia</taxon>
        <taxon>Myxococcales</taxon>
        <taxon>Cystobacterineae</taxon>
        <taxon>Myxococcaceae</taxon>
        <taxon>Pyxidicoccus</taxon>
    </lineage>
</organism>
<evidence type="ECO:0000259" key="1">
    <source>
        <dbReference type="Pfam" id="PF13524"/>
    </source>
</evidence>
<sequence>MKLVIFGLAVSSSWGNGHATLWRGLIASLTSWGHRVVFFERDLPFYAPHRDLKELPPGGELVLYPGWEDVLPRARRELADADVAMVTSYCPDGVAASRLVLDSRAAVKCFYDLDTPVTVERTRAGETVEYLPPEGLGGFDLVLSYTGGMALHALRQELGARRVAPLYGHVDPAAYRATPPKESYRGDLSYLGTYAANRQAALERFFLEPARKLPHRRFVIGGAQYPADFAWTRNLWFVQHLPPPEHPAFYCSSALTLNVTRAPMAAMGYCPSGRLFEAGACGTPVLSDDWEGLDTFFRPGEEILVCRTTEDTVEALSRSPEELSRIGRAARERVLAEHTSEHRARELVALLDPACVEPDAMRT</sequence>
<protein>
    <submittedName>
        <fullName evidence="2">Glycosyltransferase</fullName>
    </submittedName>
</protein>
<gene>
    <name evidence="2" type="ORF">HG543_18830</name>
</gene>
<evidence type="ECO:0000313" key="3">
    <source>
        <dbReference type="Proteomes" id="UP000518300"/>
    </source>
</evidence>
<keyword evidence="2" id="KW-0808">Transferase</keyword>
<dbReference type="RefSeq" id="WP_169346182.1">
    <property type="nucleotide sequence ID" value="NZ_JABBJJ010000081.1"/>
</dbReference>
<dbReference type="InterPro" id="IPR055259">
    <property type="entry name" value="YkvP/CgeB_Glyco_trans-like"/>
</dbReference>
<dbReference type="Proteomes" id="UP000518300">
    <property type="component" value="Unassembled WGS sequence"/>
</dbReference>